<feature type="domain" description="EGF-like" evidence="5">
    <location>
        <begin position="130"/>
        <end position="162"/>
    </location>
</feature>
<feature type="non-terminal residue" evidence="7">
    <location>
        <position position="1"/>
    </location>
</feature>
<evidence type="ECO:0000256" key="3">
    <source>
        <dbReference type="ARBA" id="ARBA00023157"/>
    </source>
</evidence>
<feature type="domain" description="EGF-like" evidence="5">
    <location>
        <begin position="166"/>
        <end position="203"/>
    </location>
</feature>
<proteinExistence type="predicted"/>
<comment type="caution">
    <text evidence="7">The sequence shown here is derived from an EMBL/GenBank/DDBJ whole genome shotgun (WGS) entry which is preliminary data.</text>
</comment>
<protein>
    <submittedName>
        <fullName evidence="7">OIT3 protein</fullName>
    </submittedName>
</protein>
<dbReference type="Gene3D" id="2.60.40.4100">
    <property type="entry name" value="Zona pellucida, ZP-C domain"/>
    <property type="match status" value="1"/>
</dbReference>
<dbReference type="Gene3D" id="2.60.40.3210">
    <property type="entry name" value="Zona pellucida, ZP-N domain"/>
    <property type="match status" value="1"/>
</dbReference>
<dbReference type="PANTHER" id="PTHR14002:SF18">
    <property type="entry name" value="ONCOPROTEIN-INDUCED TRANSCRIPT 3 PROTEIN"/>
    <property type="match status" value="1"/>
</dbReference>
<dbReference type="InterPro" id="IPR057774">
    <property type="entry name" value="D8C_UMOD/GP2/OIT3-like"/>
</dbReference>
<dbReference type="Pfam" id="PF00100">
    <property type="entry name" value="Zona_pellucida"/>
    <property type="match status" value="1"/>
</dbReference>
<dbReference type="AlphaFoldDB" id="A0A7L1ZZP2"/>
<accession>A0A7L1ZZP2</accession>
<name>A0A7L1ZZP2_LEILU</name>
<feature type="non-terminal residue" evidence="7">
    <location>
        <position position="525"/>
    </location>
</feature>
<dbReference type="EMBL" id="VXBY01002225">
    <property type="protein sequence ID" value="NXP38829.1"/>
    <property type="molecule type" value="Genomic_DNA"/>
</dbReference>
<dbReference type="Gene3D" id="2.10.25.10">
    <property type="entry name" value="Laminin"/>
    <property type="match status" value="2"/>
</dbReference>
<feature type="domain" description="EGF-like calcium-binding" evidence="4">
    <location>
        <begin position="163"/>
        <end position="203"/>
    </location>
</feature>
<evidence type="ECO:0000313" key="8">
    <source>
        <dbReference type="Proteomes" id="UP000524007"/>
    </source>
</evidence>
<dbReference type="FunFam" id="2.10.25.10:FF:000203">
    <property type="entry name" value="oncoprotein-induced transcript 3 protein"/>
    <property type="match status" value="2"/>
</dbReference>
<dbReference type="InterPro" id="IPR042235">
    <property type="entry name" value="ZP-C_dom"/>
</dbReference>
<dbReference type="Proteomes" id="UP000524007">
    <property type="component" value="Unassembled WGS sequence"/>
</dbReference>
<dbReference type="PANTHER" id="PTHR14002">
    <property type="entry name" value="ENDOGLIN/TGF-BETA RECEPTOR TYPE III"/>
    <property type="match status" value="1"/>
</dbReference>
<dbReference type="GO" id="GO:0005509">
    <property type="term" value="F:calcium ion binding"/>
    <property type="evidence" value="ECO:0007669"/>
    <property type="project" value="InterPro"/>
</dbReference>
<dbReference type="PROSITE" id="PS00010">
    <property type="entry name" value="ASX_HYDROXYL"/>
    <property type="match status" value="1"/>
</dbReference>
<evidence type="ECO:0000256" key="2">
    <source>
        <dbReference type="ARBA" id="ARBA00022729"/>
    </source>
</evidence>
<dbReference type="InterPro" id="IPR000742">
    <property type="entry name" value="EGF"/>
</dbReference>
<dbReference type="Pfam" id="PF23283">
    <property type="entry name" value="D8C_UMOD"/>
    <property type="match status" value="1"/>
</dbReference>
<organism evidence="7 8">
    <name type="scientific">Leiothrix lutea</name>
    <name type="common">Red-billed leiothrix</name>
    <name type="synonym">Sylvia lutea</name>
    <dbReference type="NCBI Taxonomy" id="36275"/>
    <lineage>
        <taxon>Eukaryota</taxon>
        <taxon>Metazoa</taxon>
        <taxon>Chordata</taxon>
        <taxon>Craniata</taxon>
        <taxon>Vertebrata</taxon>
        <taxon>Euteleostomi</taxon>
        <taxon>Archelosauria</taxon>
        <taxon>Archosauria</taxon>
        <taxon>Dinosauria</taxon>
        <taxon>Saurischia</taxon>
        <taxon>Theropoda</taxon>
        <taxon>Coelurosauria</taxon>
        <taxon>Aves</taxon>
        <taxon>Neognathae</taxon>
        <taxon>Neoaves</taxon>
        <taxon>Telluraves</taxon>
        <taxon>Australaves</taxon>
        <taxon>Passeriformes</taxon>
        <taxon>Sylvioidea</taxon>
        <taxon>Leiothrichidae</taxon>
        <taxon>Leiothrix</taxon>
    </lineage>
</organism>
<dbReference type="SMART" id="SM00241">
    <property type="entry name" value="ZP"/>
    <property type="match status" value="1"/>
</dbReference>
<dbReference type="InterPro" id="IPR000152">
    <property type="entry name" value="EGF-type_Asp/Asn_hydroxyl_site"/>
</dbReference>
<reference evidence="7 8" key="1">
    <citation type="submission" date="2019-09" db="EMBL/GenBank/DDBJ databases">
        <title>Bird 10,000 Genomes (B10K) Project - Family phase.</title>
        <authorList>
            <person name="Zhang G."/>
        </authorList>
    </citation>
    <scope>NUCLEOTIDE SEQUENCE [LARGE SCALE GENOMIC DNA]</scope>
    <source>
        <strain evidence="7">B10K-DU-002-43</strain>
        <tissue evidence="7">Muscle</tissue>
    </source>
</reference>
<evidence type="ECO:0000259" key="4">
    <source>
        <dbReference type="SMART" id="SM00179"/>
    </source>
</evidence>
<dbReference type="Pfam" id="PF14670">
    <property type="entry name" value="FXa_inhibition"/>
    <property type="match status" value="2"/>
</dbReference>
<gene>
    <name evidence="7" type="primary">Oit3</name>
    <name evidence="7" type="ORF">LEILUT_R11086</name>
</gene>
<sequence length="525" mass="56977">ALDPCSAYISLNEPWRNTEHRINGSHGQPACDSGMDGEWYRLTGMAGDAMPTFCIPENHCGTHAPIWMNGSHPRRADGVVRRQACASFSGNCCLWNATIEVKACPGGYYVYRLSKPSVCFHAYCGHFYDICDVVDCQDSCLDTGDCTCSPGTTLGPDGQTCLDENECEQNNGGCSEFCVNLKNSFRCECGVGRTLGSDGKTCEEIEGCHNNNGGCSHTCIEVEDTYQCECPRGLVLSEDNHTCQVPVLCKSSSIEVNIPKDLVGGLDLSLINTSCKGVSNGTHVNIHFSLKSCGTVVDVCIPIAHSLGFGDLAVAYLGNKADLAVPSELFPVLPCSCPQSRPGLAFRSQRARSNPLEQLLHLKHNLCAYLCVCSKCMAHSVVYNTAGCCTGSLREPIPPFLSLVQQAGMSFLSLFPCLGKPLKPYPSALLSCVSDDSVKQYTSKDHLAKHFQVPVFKFVGKDNKEVFLHCRVLVCGALDESSRCAQGCRRRARRSAGPRQEEQEEESHVANHVLTGGPIRIDFDD</sequence>
<dbReference type="SUPFAM" id="SSF57196">
    <property type="entry name" value="EGF/Laminin"/>
    <property type="match status" value="2"/>
</dbReference>
<keyword evidence="1" id="KW-0245">EGF-like domain</keyword>
<evidence type="ECO:0000256" key="1">
    <source>
        <dbReference type="ARBA" id="ARBA00022536"/>
    </source>
</evidence>
<dbReference type="SMART" id="SM00179">
    <property type="entry name" value="EGF_CA"/>
    <property type="match status" value="2"/>
</dbReference>
<dbReference type="PROSITE" id="PS01187">
    <property type="entry name" value="EGF_CA"/>
    <property type="match status" value="1"/>
</dbReference>
<keyword evidence="3" id="KW-1015">Disulfide bond</keyword>
<feature type="domain" description="EGF-like" evidence="5">
    <location>
        <begin position="207"/>
        <end position="244"/>
    </location>
</feature>
<dbReference type="InterPro" id="IPR001507">
    <property type="entry name" value="ZP_dom"/>
</dbReference>
<keyword evidence="8" id="KW-1185">Reference proteome</keyword>
<feature type="domain" description="ZP" evidence="6">
    <location>
        <begin position="248"/>
        <end position="491"/>
    </location>
</feature>
<evidence type="ECO:0000259" key="5">
    <source>
        <dbReference type="SMART" id="SM00181"/>
    </source>
</evidence>
<evidence type="ECO:0000313" key="7">
    <source>
        <dbReference type="EMBL" id="NXP38829.1"/>
    </source>
</evidence>
<keyword evidence="2" id="KW-0732">Signal</keyword>
<feature type="domain" description="EGF-like calcium-binding" evidence="4">
    <location>
        <begin position="204"/>
        <end position="244"/>
    </location>
</feature>
<dbReference type="InterPro" id="IPR018097">
    <property type="entry name" value="EGF_Ca-bd_CS"/>
</dbReference>
<dbReference type="InterPro" id="IPR055355">
    <property type="entry name" value="ZP-C"/>
</dbReference>
<evidence type="ECO:0000259" key="6">
    <source>
        <dbReference type="SMART" id="SM00241"/>
    </source>
</evidence>
<dbReference type="InterPro" id="IPR001881">
    <property type="entry name" value="EGF-like_Ca-bd_dom"/>
</dbReference>
<dbReference type="SMART" id="SM00181">
    <property type="entry name" value="EGF"/>
    <property type="match status" value="3"/>
</dbReference>